<feature type="compositionally biased region" description="Basic residues" evidence="1">
    <location>
        <begin position="146"/>
        <end position="156"/>
    </location>
</feature>
<dbReference type="OrthoDB" id="62952at2759"/>
<reference evidence="2" key="1">
    <citation type="journal article" date="2020" name="Stud. Mycol.">
        <title>101 Dothideomycetes genomes: a test case for predicting lifestyles and emergence of pathogens.</title>
        <authorList>
            <person name="Haridas S."/>
            <person name="Albert R."/>
            <person name="Binder M."/>
            <person name="Bloem J."/>
            <person name="Labutti K."/>
            <person name="Salamov A."/>
            <person name="Andreopoulos B."/>
            <person name="Baker S."/>
            <person name="Barry K."/>
            <person name="Bills G."/>
            <person name="Bluhm B."/>
            <person name="Cannon C."/>
            <person name="Castanera R."/>
            <person name="Culley D."/>
            <person name="Daum C."/>
            <person name="Ezra D."/>
            <person name="Gonzalez J."/>
            <person name="Henrissat B."/>
            <person name="Kuo A."/>
            <person name="Liang C."/>
            <person name="Lipzen A."/>
            <person name="Lutzoni F."/>
            <person name="Magnuson J."/>
            <person name="Mondo S."/>
            <person name="Nolan M."/>
            <person name="Ohm R."/>
            <person name="Pangilinan J."/>
            <person name="Park H.-J."/>
            <person name="Ramirez L."/>
            <person name="Alfaro M."/>
            <person name="Sun H."/>
            <person name="Tritt A."/>
            <person name="Yoshinaga Y."/>
            <person name="Zwiers L.-H."/>
            <person name="Turgeon B."/>
            <person name="Goodwin S."/>
            <person name="Spatafora J."/>
            <person name="Crous P."/>
            <person name="Grigoriev I."/>
        </authorList>
    </citation>
    <scope>NUCLEOTIDE SEQUENCE</scope>
    <source>
        <strain evidence="2">SCOH1-5</strain>
    </source>
</reference>
<name>A0A6A6FLF8_9PEZI</name>
<dbReference type="EMBL" id="ML992668">
    <property type="protein sequence ID" value="KAF2214299.1"/>
    <property type="molecule type" value="Genomic_DNA"/>
</dbReference>
<feature type="compositionally biased region" description="Polar residues" evidence="1">
    <location>
        <begin position="13"/>
        <end position="25"/>
    </location>
</feature>
<dbReference type="AlphaFoldDB" id="A0A6A6FLF8"/>
<feature type="region of interest" description="Disordered" evidence="1">
    <location>
        <begin position="1"/>
        <end position="158"/>
    </location>
</feature>
<feature type="compositionally biased region" description="Basic and acidic residues" evidence="1">
    <location>
        <begin position="79"/>
        <end position="92"/>
    </location>
</feature>
<dbReference type="Proteomes" id="UP000799539">
    <property type="component" value="Unassembled WGS sequence"/>
</dbReference>
<accession>A0A6A6FLF8</accession>
<evidence type="ECO:0000313" key="2">
    <source>
        <dbReference type="EMBL" id="KAF2214299.1"/>
    </source>
</evidence>
<organism evidence="2 3">
    <name type="scientific">Cercospora zeae-maydis SCOH1-5</name>
    <dbReference type="NCBI Taxonomy" id="717836"/>
    <lineage>
        <taxon>Eukaryota</taxon>
        <taxon>Fungi</taxon>
        <taxon>Dikarya</taxon>
        <taxon>Ascomycota</taxon>
        <taxon>Pezizomycotina</taxon>
        <taxon>Dothideomycetes</taxon>
        <taxon>Dothideomycetidae</taxon>
        <taxon>Mycosphaerellales</taxon>
        <taxon>Mycosphaerellaceae</taxon>
        <taxon>Cercospora</taxon>
    </lineage>
</organism>
<protein>
    <submittedName>
        <fullName evidence="2">Uncharacterized protein</fullName>
    </submittedName>
</protein>
<proteinExistence type="predicted"/>
<gene>
    <name evidence="2" type="ORF">CERZMDRAFT_95575</name>
</gene>
<feature type="compositionally biased region" description="Basic and acidic residues" evidence="1">
    <location>
        <begin position="124"/>
        <end position="137"/>
    </location>
</feature>
<keyword evidence="3" id="KW-1185">Reference proteome</keyword>
<evidence type="ECO:0000256" key="1">
    <source>
        <dbReference type="SAM" id="MobiDB-lite"/>
    </source>
</evidence>
<sequence>MPPPITRPKGKALQSQKPVTSSNQPLGPPSKKPPNIHSAPKARSGATSSRYLRPTGTYPGQLAPITKRISLPPPGEMTQHAEEHLRAPETGEARAAAARTTKGKTKKERKGKDDGKDCVGAAKHQGENSGRVERQQQQDKAAAVRGRGRLRGKGKPAKMPGLMKVLEMQSRTAGFEVSETGELTYIPFTSRFVSSKVQRARQQQRQERGDDMSSEGVLIEPRDEMARMAGGKKVFPFLDLPQIVKTQIYRLLVVETKLCVWPATKTGREQPDMSLVCREIREAILPIYYGENTFAVDTAPPIATAKDTRAAATKTGSASTRTPLAGLAAVQKWAEVLSVKQSEGGKWFGLVKNWCFSYRNPLVGFGGSETASNTTESIQDFVVSVRVCKGLDRTGEGMEVGSVYQRARPGHIVEVHREAACIMPGWSDHGRCIAQKTPGTLMLAADSWLQSNREASEGLGEFVLELRKIVGGLAAACCTQMPHGVGRPDALP</sequence>
<evidence type="ECO:0000313" key="3">
    <source>
        <dbReference type="Proteomes" id="UP000799539"/>
    </source>
</evidence>